<gene>
    <name evidence="4" type="ORF">ACFPM4_12225</name>
</gene>
<feature type="transmembrane region" description="Helical" evidence="1">
    <location>
        <begin position="343"/>
        <end position="364"/>
    </location>
</feature>
<feature type="domain" description="DUF1648" evidence="2">
    <location>
        <begin position="144"/>
        <end position="192"/>
    </location>
</feature>
<dbReference type="Proteomes" id="UP001596147">
    <property type="component" value="Unassembled WGS sequence"/>
</dbReference>
<comment type="caution">
    <text evidence="4">The sequence shown here is derived from an EMBL/GenBank/DDBJ whole genome shotgun (WGS) entry which is preliminary data.</text>
</comment>
<feature type="transmembrane region" description="Helical" evidence="1">
    <location>
        <begin position="78"/>
        <end position="98"/>
    </location>
</feature>
<dbReference type="PANTHER" id="PTHR37810">
    <property type="entry name" value="IMMUNITY PROTEIN SDPI"/>
    <property type="match status" value="1"/>
</dbReference>
<reference evidence="5" key="1">
    <citation type="journal article" date="2019" name="Int. J. Syst. Evol. Microbiol.">
        <title>The Global Catalogue of Microorganisms (GCM) 10K type strain sequencing project: providing services to taxonomists for standard genome sequencing and annotation.</title>
        <authorList>
            <consortium name="The Broad Institute Genomics Platform"/>
            <consortium name="The Broad Institute Genome Sequencing Center for Infectious Disease"/>
            <person name="Wu L."/>
            <person name="Ma J."/>
        </authorList>
    </citation>
    <scope>NUCLEOTIDE SEQUENCE [LARGE SCALE GENOMIC DNA]</scope>
    <source>
        <strain evidence="5">CGMCC 1.12237</strain>
    </source>
</reference>
<dbReference type="InterPro" id="IPR012867">
    <property type="entry name" value="DUF1648"/>
</dbReference>
<dbReference type="PIRSF" id="PIRSF032908">
    <property type="entry name" value="UCP032908"/>
    <property type="match status" value="1"/>
</dbReference>
<dbReference type="RefSeq" id="WP_382351975.1">
    <property type="nucleotide sequence ID" value="NZ_JBHSMC010000014.1"/>
</dbReference>
<feature type="domain" description="DUF5808" evidence="3">
    <location>
        <begin position="322"/>
        <end position="345"/>
    </location>
</feature>
<dbReference type="PANTHER" id="PTHR37810:SF9">
    <property type="entry name" value="MEMBRANE PROTEIN"/>
    <property type="match status" value="1"/>
</dbReference>
<feature type="transmembrane region" description="Helical" evidence="1">
    <location>
        <begin position="232"/>
        <end position="256"/>
    </location>
</feature>
<dbReference type="EMBL" id="JBHSMC010000014">
    <property type="protein sequence ID" value="MFC5465518.1"/>
    <property type="molecule type" value="Genomic_DNA"/>
</dbReference>
<dbReference type="InterPro" id="IPR014574">
    <property type="entry name" value="UCP032908"/>
</dbReference>
<keyword evidence="1" id="KW-1133">Transmembrane helix</keyword>
<evidence type="ECO:0000313" key="4">
    <source>
        <dbReference type="EMBL" id="MFC5465518.1"/>
    </source>
</evidence>
<evidence type="ECO:0000313" key="5">
    <source>
        <dbReference type="Proteomes" id="UP001596147"/>
    </source>
</evidence>
<keyword evidence="5" id="KW-1185">Reference proteome</keyword>
<feature type="transmembrane region" description="Helical" evidence="1">
    <location>
        <begin position="137"/>
        <end position="157"/>
    </location>
</feature>
<protein>
    <submittedName>
        <fullName evidence="4">DUF1648 domain-containing protein</fullName>
    </submittedName>
</protein>
<evidence type="ECO:0000256" key="1">
    <source>
        <dbReference type="SAM" id="Phobius"/>
    </source>
</evidence>
<evidence type="ECO:0000259" key="3">
    <source>
        <dbReference type="Pfam" id="PF19124"/>
    </source>
</evidence>
<dbReference type="Pfam" id="PF19124">
    <property type="entry name" value="DUF5808"/>
    <property type="match status" value="1"/>
</dbReference>
<feature type="transmembrane region" description="Helical" evidence="1">
    <location>
        <begin position="6"/>
        <end position="24"/>
    </location>
</feature>
<feature type="transmembrane region" description="Helical" evidence="1">
    <location>
        <begin position="262"/>
        <end position="284"/>
    </location>
</feature>
<sequence length="366" mass="41208">MTALVILILYIPIIVITAITPYITRKTESFGVTIPEAVYNNEEVKQFRKSYVKKTGIVGFTLLSVSLIGGIINDATSAMTIFLLAIILYLLTSFLIYLEFHKKMKKLKENSSWGKGKNDTVIIDTNFRKEKLTLSNAWFIFALLITVATFAITVIFYDKIPNEFPMQYDFEGNVTNIVEKSYASVFGLPLTQLFMLVMFIFLNSMIGRSRQQIDAANPEKSIQQNIIFRRRWSAFMVFSGTALVLLFALIQLSLILSMDYKIIAISSLVVSAVIVIAAIIISIVTGQGGSRVKTVTGKDGEIINRDEDKYWKLGIFYMNASDPSVWVEKRFGSGWTINFARPIAWVFIVIVILIPILISIFTTMGS</sequence>
<evidence type="ECO:0000259" key="2">
    <source>
        <dbReference type="Pfam" id="PF07853"/>
    </source>
</evidence>
<proteinExistence type="predicted"/>
<keyword evidence="1" id="KW-0472">Membrane</keyword>
<dbReference type="Pfam" id="PF07853">
    <property type="entry name" value="DUF1648"/>
    <property type="match status" value="1"/>
</dbReference>
<feature type="transmembrane region" description="Helical" evidence="1">
    <location>
        <begin position="182"/>
        <end position="202"/>
    </location>
</feature>
<dbReference type="InterPro" id="IPR043831">
    <property type="entry name" value="DUF5808"/>
</dbReference>
<keyword evidence="1" id="KW-0812">Transmembrane</keyword>
<accession>A0ABW0LLQ6</accession>
<feature type="transmembrane region" description="Helical" evidence="1">
    <location>
        <begin position="55"/>
        <end position="72"/>
    </location>
</feature>
<name>A0ABW0LLQ6_9BACI</name>
<organism evidence="4 5">
    <name type="scientific">Lederbergia graminis</name>
    <dbReference type="NCBI Taxonomy" id="735518"/>
    <lineage>
        <taxon>Bacteria</taxon>
        <taxon>Bacillati</taxon>
        <taxon>Bacillota</taxon>
        <taxon>Bacilli</taxon>
        <taxon>Bacillales</taxon>
        <taxon>Bacillaceae</taxon>
        <taxon>Lederbergia</taxon>
    </lineage>
</organism>